<evidence type="ECO:0000313" key="4">
    <source>
        <dbReference type="Proteomes" id="UP001061862"/>
    </source>
</evidence>
<dbReference type="Pfam" id="PF00534">
    <property type="entry name" value="Glycos_transf_1"/>
    <property type="match status" value="1"/>
</dbReference>
<dbReference type="Pfam" id="PF13439">
    <property type="entry name" value="Glyco_transf_4"/>
    <property type="match status" value="1"/>
</dbReference>
<dbReference type="PANTHER" id="PTHR45947:SF3">
    <property type="entry name" value="SULFOQUINOVOSYL TRANSFERASE SQD2"/>
    <property type="match status" value="1"/>
</dbReference>
<organism evidence="3 4">
    <name type="scientific">Devosia neptuniae</name>
    <dbReference type="NCBI Taxonomy" id="191302"/>
    <lineage>
        <taxon>Bacteria</taxon>
        <taxon>Pseudomonadati</taxon>
        <taxon>Pseudomonadota</taxon>
        <taxon>Alphaproteobacteria</taxon>
        <taxon>Hyphomicrobiales</taxon>
        <taxon>Devosiaceae</taxon>
        <taxon>Devosia</taxon>
    </lineage>
</organism>
<dbReference type="InterPro" id="IPR028098">
    <property type="entry name" value="Glyco_trans_4-like_N"/>
</dbReference>
<name>A0ABY6C9X8_9HYPH</name>
<dbReference type="CDD" id="cd03801">
    <property type="entry name" value="GT4_PimA-like"/>
    <property type="match status" value="1"/>
</dbReference>
<keyword evidence="4" id="KW-1185">Reference proteome</keyword>
<dbReference type="EMBL" id="CP104965">
    <property type="protein sequence ID" value="UXN69039.1"/>
    <property type="molecule type" value="Genomic_DNA"/>
</dbReference>
<dbReference type="Gene3D" id="3.40.50.2000">
    <property type="entry name" value="Glycogen Phosphorylase B"/>
    <property type="match status" value="2"/>
</dbReference>
<gene>
    <name evidence="3" type="ORF">N8A98_17600</name>
</gene>
<sequence length="415" mass="45006">MAPFLTPLRWVQARHGGDATQRGAAVGSWKRFELGAVDVMFIGLRSVNGAQGGVERHVGALVEEFESLGLRTCTVVRHRYAPEGSVQFGRNSFTRAMWAPRNVSLEAPVHSVLATLWAGLVRPKVLHVHAIGPSMVVPLARAMGLRVVCTHHGSDYDREKWGGMAKAVLRFGEWCQGHMANGRICVSRGLARSLSDRFGRQFNYIPNAVNLPQATRSREALDKFGLEAGRYIVHVGRLVPEKRQDDLIHAFARLQRPDLKLVLVGGVDHASAYSKELKALAAATPGVVMTGFQKGDALVQLLGNAAVFALPSSHEGMPIAALEAMSLGRPVVLSDIAANMDLDLPANCYHKVGSVEDLADKIAQSLDGHGHQDVPAHDWSEVMSSYSWPIVAQQTLDVYCEAAPALQARMAVLSP</sequence>
<dbReference type="PANTHER" id="PTHR45947">
    <property type="entry name" value="SULFOQUINOVOSYL TRANSFERASE SQD2"/>
    <property type="match status" value="1"/>
</dbReference>
<dbReference type="SUPFAM" id="SSF53756">
    <property type="entry name" value="UDP-Glycosyltransferase/glycogen phosphorylase"/>
    <property type="match status" value="1"/>
</dbReference>
<dbReference type="RefSeq" id="WP_262167250.1">
    <property type="nucleotide sequence ID" value="NZ_CP104965.1"/>
</dbReference>
<feature type="domain" description="Glycosyl transferase family 1" evidence="1">
    <location>
        <begin position="228"/>
        <end position="368"/>
    </location>
</feature>
<evidence type="ECO:0000313" key="3">
    <source>
        <dbReference type="EMBL" id="UXN69039.1"/>
    </source>
</evidence>
<protein>
    <submittedName>
        <fullName evidence="3">Glycosyltransferase family 4 protein</fullName>
    </submittedName>
</protein>
<reference evidence="3 4" key="1">
    <citation type="submission" date="2022-09" db="EMBL/GenBank/DDBJ databases">
        <title>Interaction between co-microsymbionts with complementary sets of symbiotic genes in legume-rhizobium systems.</title>
        <authorList>
            <person name="Safronova V."/>
            <person name="Sazanova A."/>
            <person name="Afonin A."/>
            <person name="Chirak E."/>
        </authorList>
    </citation>
    <scope>NUCLEOTIDE SEQUENCE [LARGE SCALE GENOMIC DNA]</scope>
    <source>
        <strain evidence="3 4">A18/4-1</strain>
    </source>
</reference>
<dbReference type="InterPro" id="IPR050194">
    <property type="entry name" value="Glycosyltransferase_grp1"/>
</dbReference>
<evidence type="ECO:0000259" key="2">
    <source>
        <dbReference type="Pfam" id="PF13439"/>
    </source>
</evidence>
<feature type="domain" description="Glycosyltransferase subfamily 4-like N-terminal" evidence="2">
    <location>
        <begin position="52"/>
        <end position="211"/>
    </location>
</feature>
<dbReference type="Proteomes" id="UP001061862">
    <property type="component" value="Chromosome"/>
</dbReference>
<proteinExistence type="predicted"/>
<evidence type="ECO:0000259" key="1">
    <source>
        <dbReference type="Pfam" id="PF00534"/>
    </source>
</evidence>
<accession>A0ABY6C9X8</accession>
<dbReference type="InterPro" id="IPR001296">
    <property type="entry name" value="Glyco_trans_1"/>
</dbReference>